<dbReference type="EMBL" id="JABEBT010000021">
    <property type="protein sequence ID" value="KAF7637248.1"/>
    <property type="molecule type" value="Genomic_DNA"/>
</dbReference>
<evidence type="ECO:0000256" key="1">
    <source>
        <dbReference type="ARBA" id="ARBA00022690"/>
    </source>
</evidence>
<dbReference type="InterPro" id="IPR002919">
    <property type="entry name" value="TIL_dom"/>
</dbReference>
<dbReference type="AlphaFoldDB" id="A0A8S9ZVL1"/>
<dbReference type="GO" id="GO:0004867">
    <property type="term" value="F:serine-type endopeptidase inhibitor activity"/>
    <property type="evidence" value="ECO:0007669"/>
    <property type="project" value="UniProtKB-KW"/>
</dbReference>
<feature type="non-terminal residue" evidence="5">
    <location>
        <position position="1"/>
    </location>
</feature>
<dbReference type="Gene3D" id="2.10.25.10">
    <property type="entry name" value="Laminin"/>
    <property type="match status" value="1"/>
</dbReference>
<evidence type="ECO:0000313" key="6">
    <source>
        <dbReference type="Proteomes" id="UP000605970"/>
    </source>
</evidence>
<keyword evidence="6" id="KW-1185">Reference proteome</keyword>
<keyword evidence="1" id="KW-0646">Protease inhibitor</keyword>
<dbReference type="InterPro" id="IPR051368">
    <property type="entry name" value="SerProtInhib-TIL_Domain"/>
</dbReference>
<reference evidence="5" key="1">
    <citation type="journal article" date="2020" name="Ecol. Evol.">
        <title>Genome structure and content of the rice root-knot nematode (Meloidogyne graminicola).</title>
        <authorList>
            <person name="Phan N.T."/>
            <person name="Danchin E.G.J."/>
            <person name="Klopp C."/>
            <person name="Perfus-Barbeoch L."/>
            <person name="Kozlowski D.K."/>
            <person name="Koutsovoulos G.D."/>
            <person name="Lopez-Roques C."/>
            <person name="Bouchez O."/>
            <person name="Zahm M."/>
            <person name="Besnard G."/>
            <person name="Bellafiore S."/>
        </authorList>
    </citation>
    <scope>NUCLEOTIDE SEQUENCE</scope>
    <source>
        <strain evidence="5">VN-18</strain>
    </source>
</reference>
<dbReference type="PANTHER" id="PTHR23259">
    <property type="entry name" value="RIDDLE"/>
    <property type="match status" value="1"/>
</dbReference>
<name>A0A8S9ZVL1_9BILA</name>
<proteinExistence type="predicted"/>
<dbReference type="OrthoDB" id="6236007at2759"/>
<protein>
    <recommendedName>
        <fullName evidence="4">TIL domain-containing protein</fullName>
    </recommendedName>
</protein>
<keyword evidence="2" id="KW-0722">Serine protease inhibitor</keyword>
<evidence type="ECO:0000313" key="5">
    <source>
        <dbReference type="EMBL" id="KAF7637248.1"/>
    </source>
</evidence>
<evidence type="ECO:0000259" key="4">
    <source>
        <dbReference type="Pfam" id="PF01826"/>
    </source>
</evidence>
<dbReference type="Proteomes" id="UP000605970">
    <property type="component" value="Unassembled WGS sequence"/>
</dbReference>
<organism evidence="5 6">
    <name type="scientific">Meloidogyne graminicola</name>
    <dbReference type="NCBI Taxonomy" id="189291"/>
    <lineage>
        <taxon>Eukaryota</taxon>
        <taxon>Metazoa</taxon>
        <taxon>Ecdysozoa</taxon>
        <taxon>Nematoda</taxon>
        <taxon>Chromadorea</taxon>
        <taxon>Rhabditida</taxon>
        <taxon>Tylenchina</taxon>
        <taxon>Tylenchomorpha</taxon>
        <taxon>Tylenchoidea</taxon>
        <taxon>Meloidogynidae</taxon>
        <taxon>Meloidogyninae</taxon>
        <taxon>Meloidogyne</taxon>
    </lineage>
</organism>
<feature type="domain" description="TIL" evidence="4">
    <location>
        <begin position="2"/>
        <end position="54"/>
    </location>
</feature>
<evidence type="ECO:0000256" key="3">
    <source>
        <dbReference type="ARBA" id="ARBA00023157"/>
    </source>
</evidence>
<dbReference type="CDD" id="cd19941">
    <property type="entry name" value="TIL"/>
    <property type="match status" value="1"/>
</dbReference>
<sequence length="83" mass="9362">KCKEGEEYKLCSSKCEPTCLNQNPICNLICLPPKCQCKQGYVRNNNVCILKEKCLKPVCNINCGIFYICKIINGKAKCVPPYN</sequence>
<accession>A0A8S9ZVL1</accession>
<gene>
    <name evidence="5" type="ORF">Mgra_00003215</name>
</gene>
<dbReference type="PANTHER" id="PTHR23259:SF70">
    <property type="entry name" value="ACCESSORY GLAND PROTEIN ACP62F-RELATED"/>
    <property type="match status" value="1"/>
</dbReference>
<evidence type="ECO:0000256" key="2">
    <source>
        <dbReference type="ARBA" id="ARBA00022900"/>
    </source>
</evidence>
<dbReference type="SUPFAM" id="SSF57567">
    <property type="entry name" value="Serine protease inhibitors"/>
    <property type="match status" value="1"/>
</dbReference>
<keyword evidence="3" id="KW-1015">Disulfide bond</keyword>
<comment type="caution">
    <text evidence="5">The sequence shown here is derived from an EMBL/GenBank/DDBJ whole genome shotgun (WGS) entry which is preliminary data.</text>
</comment>
<dbReference type="Pfam" id="PF01826">
    <property type="entry name" value="TIL"/>
    <property type="match status" value="1"/>
</dbReference>
<dbReference type="InterPro" id="IPR036084">
    <property type="entry name" value="Ser_inhib-like_sf"/>
</dbReference>